<protein>
    <recommendedName>
        <fullName evidence="9">Dihydroorotate dehydrogenase</fullName>
        <shortName evidence="9">DHOD</shortName>
        <shortName evidence="9">DHODase</shortName>
        <shortName evidence="9">DHOdehase</shortName>
        <ecNumber evidence="9">1.3.-.-</ecNumber>
    </recommendedName>
</protein>
<evidence type="ECO:0000256" key="2">
    <source>
        <dbReference type="ARBA" id="ARBA00004725"/>
    </source>
</evidence>
<dbReference type="InterPro" id="IPR005720">
    <property type="entry name" value="Dihydroorotate_DH_cat"/>
</dbReference>
<gene>
    <name evidence="9" type="primary">pyrD</name>
    <name evidence="11" type="ORF">SAMN02745174_00433</name>
</gene>
<dbReference type="PANTHER" id="PTHR48109:SF1">
    <property type="entry name" value="DIHYDROOROTATE DEHYDROGENASE (FUMARATE)"/>
    <property type="match status" value="1"/>
</dbReference>
<feature type="binding site" evidence="9">
    <location>
        <begin position="45"/>
        <end position="46"/>
    </location>
    <ligand>
        <name>FMN</name>
        <dbReference type="ChEBI" id="CHEBI:58210"/>
    </ligand>
</feature>
<dbReference type="AlphaFoldDB" id="A0A1T4KHZ7"/>
<dbReference type="NCBIfam" id="TIGR01037">
    <property type="entry name" value="pyrD_sub1_fam"/>
    <property type="match status" value="1"/>
</dbReference>
<evidence type="ECO:0000256" key="7">
    <source>
        <dbReference type="ARBA" id="ARBA00022975"/>
    </source>
</evidence>
<feature type="binding site" evidence="9">
    <location>
        <begin position="69"/>
        <end position="73"/>
    </location>
    <ligand>
        <name>substrate</name>
    </ligand>
</feature>
<feature type="binding site" evidence="9">
    <location>
        <position position="219"/>
    </location>
    <ligand>
        <name>FMN</name>
        <dbReference type="ChEBI" id="CHEBI:58210"/>
    </ligand>
</feature>
<dbReference type="RefSeq" id="WP_078693266.1">
    <property type="nucleotide sequence ID" value="NZ_FUWX01000005.1"/>
</dbReference>
<evidence type="ECO:0000259" key="10">
    <source>
        <dbReference type="Pfam" id="PF01180"/>
    </source>
</evidence>
<comment type="similarity">
    <text evidence="3 9">Belongs to the dihydroorotate dehydrogenase family. Type 1 subfamily.</text>
</comment>
<comment type="cofactor">
    <cofactor evidence="9">
        <name>FMN</name>
        <dbReference type="ChEBI" id="CHEBI:58210"/>
    </cofactor>
    <text evidence="9">Binds 1 FMN per subunit.</text>
</comment>
<reference evidence="11 12" key="1">
    <citation type="submission" date="2017-02" db="EMBL/GenBank/DDBJ databases">
        <authorList>
            <person name="Peterson S.W."/>
        </authorList>
    </citation>
    <scope>NUCLEOTIDE SEQUENCE [LARGE SCALE GENOMIC DNA]</scope>
    <source>
        <strain evidence="11 12">ATCC 700028</strain>
    </source>
</reference>
<comment type="function">
    <text evidence="9">Catalyzes the conversion of dihydroorotate to orotate.</text>
</comment>
<dbReference type="PANTHER" id="PTHR48109">
    <property type="entry name" value="DIHYDROOROTATE DEHYDROGENASE (QUINONE), MITOCHONDRIAL-RELATED"/>
    <property type="match status" value="1"/>
</dbReference>
<dbReference type="PIRSF" id="PIRSF000164">
    <property type="entry name" value="DHO_oxidase"/>
    <property type="match status" value="1"/>
</dbReference>
<dbReference type="InterPro" id="IPR013785">
    <property type="entry name" value="Aldolase_TIM"/>
</dbReference>
<organism evidence="11 12">
    <name type="scientific">Cetobacterium ceti</name>
    <dbReference type="NCBI Taxonomy" id="180163"/>
    <lineage>
        <taxon>Bacteria</taxon>
        <taxon>Fusobacteriati</taxon>
        <taxon>Fusobacteriota</taxon>
        <taxon>Fusobacteriia</taxon>
        <taxon>Fusobacteriales</taxon>
        <taxon>Fusobacteriaceae</taxon>
        <taxon>Cetobacterium</taxon>
    </lineage>
</organism>
<dbReference type="FunFam" id="3.20.20.70:FF:000027">
    <property type="entry name" value="Dihydropyrimidine dehydrogenase [NADP(+)]"/>
    <property type="match status" value="1"/>
</dbReference>
<evidence type="ECO:0000256" key="5">
    <source>
        <dbReference type="ARBA" id="ARBA00022630"/>
    </source>
</evidence>
<feature type="binding site" evidence="9">
    <location>
        <position position="193"/>
    </location>
    <ligand>
        <name>FMN</name>
        <dbReference type="ChEBI" id="CHEBI:58210"/>
    </ligand>
</feature>
<dbReference type="PROSITE" id="PS00912">
    <property type="entry name" value="DHODEHASE_2"/>
    <property type="match status" value="1"/>
</dbReference>
<sequence length="305" mass="32822">MNRLKTTFLGIEFENPIVTSSGCFGFGLEYKDYYDPNELGGIVVKGITLEPRDGNYGTRIAETPGGMLNCVGLENPGVDYFENVILKDLKKNNIKVPIIVNINGKTIEEYVELAKRVETMEDVDIIELNISCPNVKDGGMAFGANPDVAGATTKAVREVTSKPLVVKLSPNVTDIAHIAKIVEANGADGISMINTLLGMAIDIKKRKPVLGNTFGGFSGPAVKPVALRMIYQVKKAVNIPIIGMGGISSPEDAIEFMMAGASMVSLGTGLFTNPILPLEVKEGMRKFCEENELKNICEIVGAVHK</sequence>
<dbReference type="OrthoDB" id="9794954at2"/>
<dbReference type="InterPro" id="IPR001295">
    <property type="entry name" value="Dihydroorotate_DH_CS"/>
</dbReference>
<dbReference type="InterPro" id="IPR012135">
    <property type="entry name" value="Dihydroorotate_DH_1_2"/>
</dbReference>
<dbReference type="SUPFAM" id="SSF51395">
    <property type="entry name" value="FMN-linked oxidoreductases"/>
    <property type="match status" value="1"/>
</dbReference>
<dbReference type="GO" id="GO:0006207">
    <property type="term" value="P:'de novo' pyrimidine nucleobase biosynthetic process"/>
    <property type="evidence" value="ECO:0007669"/>
    <property type="project" value="InterPro"/>
</dbReference>
<evidence type="ECO:0000256" key="3">
    <source>
        <dbReference type="ARBA" id="ARBA00008008"/>
    </source>
</evidence>
<keyword evidence="7 9" id="KW-0665">Pyrimidine biosynthesis</keyword>
<dbReference type="InterPro" id="IPR033888">
    <property type="entry name" value="DHOD_1B"/>
</dbReference>
<feature type="binding site" evidence="9">
    <location>
        <begin position="267"/>
        <end position="268"/>
    </location>
    <ligand>
        <name>FMN</name>
        <dbReference type="ChEBI" id="CHEBI:58210"/>
    </ligand>
</feature>
<dbReference type="Gene3D" id="3.20.20.70">
    <property type="entry name" value="Aldolase class I"/>
    <property type="match status" value="1"/>
</dbReference>
<dbReference type="EC" id="1.3.-.-" evidence="9"/>
<dbReference type="InterPro" id="IPR050074">
    <property type="entry name" value="DHO_dehydrogenase"/>
</dbReference>
<keyword evidence="8 9" id="KW-0560">Oxidoreductase</keyword>
<dbReference type="UniPathway" id="UPA00070"/>
<dbReference type="EMBL" id="FUWX01000005">
    <property type="protein sequence ID" value="SJZ42052.1"/>
    <property type="molecule type" value="Genomic_DNA"/>
</dbReference>
<dbReference type="InterPro" id="IPR049622">
    <property type="entry name" value="Dihydroorotate_DH_I"/>
</dbReference>
<feature type="domain" description="Dihydroorotate dehydrogenase catalytic" evidence="10">
    <location>
        <begin position="4"/>
        <end position="286"/>
    </location>
</feature>
<evidence type="ECO:0000256" key="6">
    <source>
        <dbReference type="ARBA" id="ARBA00022643"/>
    </source>
</evidence>
<keyword evidence="5 9" id="KW-0285">Flavoprotein</keyword>
<dbReference type="GO" id="GO:0005737">
    <property type="term" value="C:cytoplasm"/>
    <property type="evidence" value="ECO:0007669"/>
    <property type="project" value="UniProtKB-SubCell"/>
</dbReference>
<name>A0A1T4KHZ7_9FUSO</name>
<feature type="binding site" evidence="9">
    <location>
        <position position="167"/>
    </location>
    <ligand>
        <name>FMN</name>
        <dbReference type="ChEBI" id="CHEBI:58210"/>
    </ligand>
</feature>
<evidence type="ECO:0000313" key="11">
    <source>
        <dbReference type="EMBL" id="SJZ42052.1"/>
    </source>
</evidence>
<feature type="binding site" evidence="9">
    <location>
        <begin position="194"/>
        <end position="195"/>
    </location>
    <ligand>
        <name>substrate</name>
    </ligand>
</feature>
<feature type="active site" description="Nucleophile" evidence="9">
    <location>
        <position position="132"/>
    </location>
</feature>
<keyword evidence="6 9" id="KW-0288">FMN</keyword>
<dbReference type="NCBIfam" id="NF005574">
    <property type="entry name" value="PRK07259.1"/>
    <property type="match status" value="1"/>
</dbReference>
<dbReference type="GO" id="GO:0044205">
    <property type="term" value="P:'de novo' UMP biosynthetic process"/>
    <property type="evidence" value="ECO:0007669"/>
    <property type="project" value="UniProtKB-UniRule"/>
</dbReference>
<evidence type="ECO:0000256" key="4">
    <source>
        <dbReference type="ARBA" id="ARBA00022490"/>
    </source>
</evidence>
<feature type="binding site" evidence="9">
    <location>
        <position position="129"/>
    </location>
    <ligand>
        <name>FMN</name>
        <dbReference type="ChEBI" id="CHEBI:58210"/>
    </ligand>
</feature>
<comment type="catalytic activity">
    <reaction evidence="9">
        <text>(S)-dihydroorotate + A = orotate + AH2</text>
        <dbReference type="Rhea" id="RHEA:18073"/>
        <dbReference type="ChEBI" id="CHEBI:13193"/>
        <dbReference type="ChEBI" id="CHEBI:17499"/>
        <dbReference type="ChEBI" id="CHEBI:30839"/>
        <dbReference type="ChEBI" id="CHEBI:30864"/>
    </reaction>
</comment>
<dbReference type="Proteomes" id="UP000191153">
    <property type="component" value="Unassembled WGS sequence"/>
</dbReference>
<dbReference type="GO" id="GO:0004152">
    <property type="term" value="F:dihydroorotate dehydrogenase activity"/>
    <property type="evidence" value="ECO:0007669"/>
    <property type="project" value="UniProtKB-UniRule"/>
</dbReference>
<evidence type="ECO:0000313" key="12">
    <source>
        <dbReference type="Proteomes" id="UP000191153"/>
    </source>
</evidence>
<dbReference type="CDD" id="cd04740">
    <property type="entry name" value="DHOD_1B_like"/>
    <property type="match status" value="1"/>
</dbReference>
<evidence type="ECO:0000256" key="8">
    <source>
        <dbReference type="ARBA" id="ARBA00023002"/>
    </source>
</evidence>
<proteinExistence type="inferred from homology"/>
<keyword evidence="4 9" id="KW-0963">Cytoplasm</keyword>
<accession>A0A1T4KHZ7</accession>
<feature type="binding site" evidence="9">
    <location>
        <position position="21"/>
    </location>
    <ligand>
        <name>FMN</name>
        <dbReference type="ChEBI" id="CHEBI:58210"/>
    </ligand>
</feature>
<dbReference type="InterPro" id="IPR024920">
    <property type="entry name" value="Dihydroorotate_DH_1"/>
</dbReference>
<comment type="subcellular location">
    <subcellularLocation>
        <location evidence="1 9">Cytoplasm</location>
    </subcellularLocation>
</comment>
<comment type="pathway">
    <text evidence="2 9">Pyrimidine metabolism; UMP biosynthesis via de novo pathway.</text>
</comment>
<feature type="binding site" evidence="9">
    <location>
        <begin position="245"/>
        <end position="246"/>
    </location>
    <ligand>
        <name>FMN</name>
        <dbReference type="ChEBI" id="CHEBI:58210"/>
    </ligand>
</feature>
<feature type="binding site" evidence="9">
    <location>
        <position position="129"/>
    </location>
    <ligand>
        <name>substrate</name>
    </ligand>
</feature>
<dbReference type="STRING" id="180163.SAMN02745174_00433"/>
<evidence type="ECO:0000256" key="9">
    <source>
        <dbReference type="HAMAP-Rule" id="MF_00224"/>
    </source>
</evidence>
<keyword evidence="12" id="KW-1185">Reference proteome</keyword>
<dbReference type="Pfam" id="PF01180">
    <property type="entry name" value="DHO_dh"/>
    <property type="match status" value="1"/>
</dbReference>
<feature type="binding site" evidence="9">
    <location>
        <position position="45"/>
    </location>
    <ligand>
        <name>substrate</name>
    </ligand>
</feature>
<feature type="binding site" evidence="9">
    <location>
        <position position="101"/>
    </location>
    <ligand>
        <name>FMN</name>
        <dbReference type="ChEBI" id="CHEBI:58210"/>
    </ligand>
</feature>
<dbReference type="HAMAP" id="MF_00224">
    <property type="entry name" value="DHO_dh_type1"/>
    <property type="match status" value="1"/>
</dbReference>
<evidence type="ECO:0000256" key="1">
    <source>
        <dbReference type="ARBA" id="ARBA00004496"/>
    </source>
</evidence>